<reference evidence="5 6" key="1">
    <citation type="submission" date="2019-03" db="EMBL/GenBank/DDBJ databases">
        <title>Draft genome sequences of novel Actinobacteria.</title>
        <authorList>
            <person name="Sahin N."/>
            <person name="Ay H."/>
            <person name="Saygin H."/>
        </authorList>
    </citation>
    <scope>NUCLEOTIDE SEQUENCE [LARGE SCALE GENOMIC DNA]</scope>
    <source>
        <strain evidence="5 6">DSM 41900</strain>
    </source>
</reference>
<dbReference type="SUPFAM" id="SSF52540">
    <property type="entry name" value="P-loop containing nucleoside triphosphate hydrolases"/>
    <property type="match status" value="1"/>
</dbReference>
<evidence type="ECO:0000313" key="5">
    <source>
        <dbReference type="EMBL" id="TDC73310.1"/>
    </source>
</evidence>
<proteinExistence type="predicted"/>
<dbReference type="GO" id="GO:0003677">
    <property type="term" value="F:DNA binding"/>
    <property type="evidence" value="ECO:0007669"/>
    <property type="project" value="InterPro"/>
</dbReference>
<dbReference type="PROSITE" id="PS50043">
    <property type="entry name" value="HTH_LUXR_2"/>
    <property type="match status" value="1"/>
</dbReference>
<dbReference type="PANTHER" id="PTHR16305">
    <property type="entry name" value="TESTICULAR SOLUBLE ADENYLYL CYCLASE"/>
    <property type="match status" value="1"/>
</dbReference>
<gene>
    <name evidence="5" type="ORF">E1283_19450</name>
</gene>
<dbReference type="AlphaFoldDB" id="A0A4R4T8A6"/>
<dbReference type="OrthoDB" id="3796539at2"/>
<name>A0A4R4T8A6_9ACTN</name>
<dbReference type="GO" id="GO:0004016">
    <property type="term" value="F:adenylate cyclase activity"/>
    <property type="evidence" value="ECO:0007669"/>
    <property type="project" value="TreeGrafter"/>
</dbReference>
<evidence type="ECO:0000256" key="2">
    <source>
        <dbReference type="ARBA" id="ARBA00022840"/>
    </source>
</evidence>
<evidence type="ECO:0000256" key="1">
    <source>
        <dbReference type="ARBA" id="ARBA00022741"/>
    </source>
</evidence>
<comment type="caution">
    <text evidence="5">The sequence shown here is derived from an EMBL/GenBank/DDBJ whole genome shotgun (WGS) entry which is preliminary data.</text>
</comment>
<evidence type="ECO:0000313" key="6">
    <source>
        <dbReference type="Proteomes" id="UP000295345"/>
    </source>
</evidence>
<dbReference type="SMART" id="SM00421">
    <property type="entry name" value="HTH_LUXR"/>
    <property type="match status" value="1"/>
</dbReference>
<keyword evidence="6" id="KW-1185">Reference proteome</keyword>
<dbReference type="Gene3D" id="3.40.50.300">
    <property type="entry name" value="P-loop containing nucleotide triphosphate hydrolases"/>
    <property type="match status" value="1"/>
</dbReference>
<dbReference type="PRINTS" id="PR00038">
    <property type="entry name" value="HTHLUXR"/>
</dbReference>
<dbReference type="PANTHER" id="PTHR16305:SF35">
    <property type="entry name" value="TRANSCRIPTIONAL ACTIVATOR DOMAIN"/>
    <property type="match status" value="1"/>
</dbReference>
<feature type="region of interest" description="Disordered" evidence="3">
    <location>
        <begin position="356"/>
        <end position="379"/>
    </location>
</feature>
<organism evidence="5 6">
    <name type="scientific">Streptomyces hainanensis</name>
    <dbReference type="NCBI Taxonomy" id="402648"/>
    <lineage>
        <taxon>Bacteria</taxon>
        <taxon>Bacillati</taxon>
        <taxon>Actinomycetota</taxon>
        <taxon>Actinomycetes</taxon>
        <taxon>Kitasatosporales</taxon>
        <taxon>Streptomycetaceae</taxon>
        <taxon>Streptomyces</taxon>
    </lineage>
</organism>
<accession>A0A4R4T8A6</accession>
<dbReference type="InterPro" id="IPR041664">
    <property type="entry name" value="AAA_16"/>
</dbReference>
<dbReference type="InterPro" id="IPR016032">
    <property type="entry name" value="Sig_transdc_resp-reg_C-effctor"/>
</dbReference>
<dbReference type="GO" id="GO:0006355">
    <property type="term" value="P:regulation of DNA-templated transcription"/>
    <property type="evidence" value="ECO:0007669"/>
    <property type="project" value="InterPro"/>
</dbReference>
<keyword evidence="1" id="KW-0547">Nucleotide-binding</keyword>
<sequence>MLGIADGRPPRERRRPVVGRAGLLARAGDRLRHGGGLLLTGPVGIGRSTVLDALADRADRDGALVLRCAPARAESELPFLALIDLHDQLDEFGLAAVEALPAAQRAALETALTGGPVAVHLRQGELALRLAVLSLLRTLARRGGPVLLAIDDLQWLDRPSAELLAFVARRVRRLPIGVVATVRTELTGGETTPRLRALPQPAEELPLPPLEFGWLAELLDRHGVVGLPAPALHEIHRTSGGNPGFALDLARAAAGGVAAPRPGEPLPLPARLRAVARRSLGPLSPGARETLLLASLAVPAGRDGGVAPTVELLRAAGRSAAAAEVAEAVRLRVVRPLTADGVVRFAHPLLPAVLRAEAPPDRRPPAPATAAGRRPAAAPGGAGGPFAVLAEMERRVVGLVTEGGTNREIADRLCVSVKTVESTLTRVYRKLGVRSRVDVVRLAAGSGAGAPA</sequence>
<dbReference type="EMBL" id="SMKI01000205">
    <property type="protein sequence ID" value="TDC73310.1"/>
    <property type="molecule type" value="Genomic_DNA"/>
</dbReference>
<dbReference type="SUPFAM" id="SSF46894">
    <property type="entry name" value="C-terminal effector domain of the bipartite response regulators"/>
    <property type="match status" value="1"/>
</dbReference>
<dbReference type="InterPro" id="IPR036388">
    <property type="entry name" value="WH-like_DNA-bd_sf"/>
</dbReference>
<dbReference type="Pfam" id="PF13191">
    <property type="entry name" value="AAA_16"/>
    <property type="match status" value="1"/>
</dbReference>
<dbReference type="Pfam" id="PF00196">
    <property type="entry name" value="GerE"/>
    <property type="match status" value="1"/>
</dbReference>
<dbReference type="GO" id="GO:0005737">
    <property type="term" value="C:cytoplasm"/>
    <property type="evidence" value="ECO:0007669"/>
    <property type="project" value="TreeGrafter"/>
</dbReference>
<feature type="compositionally biased region" description="Low complexity" evidence="3">
    <location>
        <begin position="368"/>
        <end position="379"/>
    </location>
</feature>
<dbReference type="InterPro" id="IPR000792">
    <property type="entry name" value="Tscrpt_reg_LuxR_C"/>
</dbReference>
<dbReference type="Proteomes" id="UP000295345">
    <property type="component" value="Unassembled WGS sequence"/>
</dbReference>
<evidence type="ECO:0000259" key="4">
    <source>
        <dbReference type="PROSITE" id="PS50043"/>
    </source>
</evidence>
<dbReference type="InterPro" id="IPR027417">
    <property type="entry name" value="P-loop_NTPase"/>
</dbReference>
<dbReference type="Gene3D" id="1.10.10.10">
    <property type="entry name" value="Winged helix-like DNA-binding domain superfamily/Winged helix DNA-binding domain"/>
    <property type="match status" value="1"/>
</dbReference>
<feature type="domain" description="HTH luxR-type" evidence="4">
    <location>
        <begin position="382"/>
        <end position="447"/>
    </location>
</feature>
<protein>
    <submittedName>
        <fullName evidence="5">Helix-turn-helix transcriptional regulator</fullName>
    </submittedName>
</protein>
<dbReference type="CDD" id="cd06170">
    <property type="entry name" value="LuxR_C_like"/>
    <property type="match status" value="1"/>
</dbReference>
<keyword evidence="2" id="KW-0067">ATP-binding</keyword>
<evidence type="ECO:0000256" key="3">
    <source>
        <dbReference type="SAM" id="MobiDB-lite"/>
    </source>
</evidence>
<dbReference type="GO" id="GO:0005524">
    <property type="term" value="F:ATP binding"/>
    <property type="evidence" value="ECO:0007669"/>
    <property type="project" value="UniProtKB-KW"/>
</dbReference>